<evidence type="ECO:0000256" key="1">
    <source>
        <dbReference type="SAM" id="Coils"/>
    </source>
</evidence>
<evidence type="ECO:0000256" key="2">
    <source>
        <dbReference type="SAM" id="MobiDB-lite"/>
    </source>
</evidence>
<reference evidence="4" key="1">
    <citation type="submission" date="2021-02" db="EMBL/GenBank/DDBJ databases">
        <authorList>
            <person name="Nowell W R."/>
        </authorList>
    </citation>
    <scope>NUCLEOTIDE SEQUENCE</scope>
</reference>
<dbReference type="AlphaFoldDB" id="A0A8S3BFC2"/>
<dbReference type="Proteomes" id="UP000681720">
    <property type="component" value="Unassembled WGS sequence"/>
</dbReference>
<feature type="compositionally biased region" description="Polar residues" evidence="2">
    <location>
        <begin position="126"/>
        <end position="137"/>
    </location>
</feature>
<organism evidence="4 5">
    <name type="scientific">Rotaria magnacalcarata</name>
    <dbReference type="NCBI Taxonomy" id="392030"/>
    <lineage>
        <taxon>Eukaryota</taxon>
        <taxon>Metazoa</taxon>
        <taxon>Spiralia</taxon>
        <taxon>Gnathifera</taxon>
        <taxon>Rotifera</taxon>
        <taxon>Eurotatoria</taxon>
        <taxon>Bdelloidea</taxon>
        <taxon>Philodinida</taxon>
        <taxon>Philodinidae</taxon>
        <taxon>Rotaria</taxon>
    </lineage>
</organism>
<dbReference type="EMBL" id="CAJOBJ010154815">
    <property type="protein sequence ID" value="CAF4821592.1"/>
    <property type="molecule type" value="Genomic_DNA"/>
</dbReference>
<proteinExistence type="predicted"/>
<name>A0A8S3BFC2_9BILA</name>
<protein>
    <submittedName>
        <fullName evidence="4">Uncharacterized protein</fullName>
    </submittedName>
</protein>
<comment type="caution">
    <text evidence="4">The sequence shown here is derived from an EMBL/GenBank/DDBJ whole genome shotgun (WGS) entry which is preliminary data.</text>
</comment>
<dbReference type="EMBL" id="CAJOBH010135609">
    <property type="protein sequence ID" value="CAF4780143.1"/>
    <property type="molecule type" value="Genomic_DNA"/>
</dbReference>
<keyword evidence="1" id="KW-0175">Coiled coil</keyword>
<gene>
    <name evidence="3" type="ORF">BYL167_LOCUS47273</name>
    <name evidence="4" type="ORF">GIL414_LOCUS48039</name>
</gene>
<feature type="coiled-coil region" evidence="1">
    <location>
        <begin position="6"/>
        <end position="44"/>
    </location>
</feature>
<dbReference type="Proteomes" id="UP000681967">
    <property type="component" value="Unassembled WGS sequence"/>
</dbReference>
<feature type="compositionally biased region" description="Low complexity" evidence="2">
    <location>
        <begin position="115"/>
        <end position="125"/>
    </location>
</feature>
<evidence type="ECO:0000313" key="4">
    <source>
        <dbReference type="EMBL" id="CAF4821592.1"/>
    </source>
</evidence>
<accession>A0A8S3BFC2</accession>
<evidence type="ECO:0000313" key="3">
    <source>
        <dbReference type="EMBL" id="CAF4780143.1"/>
    </source>
</evidence>
<sequence>MEQQHADERKLLERNIEERLRKLNQQMENELAEYNEDRNRQISILLEKQRCELVEIDNEVTKLGITVADITETMQDVHVFAAAAAAAAHLSPHEKQMLSRNSHYNNNRASVISLQHSHSSSSFVSNATNANGTTTHK</sequence>
<evidence type="ECO:0000313" key="5">
    <source>
        <dbReference type="Proteomes" id="UP000681720"/>
    </source>
</evidence>
<feature type="region of interest" description="Disordered" evidence="2">
    <location>
        <begin position="115"/>
        <end position="137"/>
    </location>
</feature>